<dbReference type="AlphaFoldDB" id="A0A8H7AI48"/>
<organism evidence="2 3">
    <name type="scientific">Endocarpon pusillum</name>
    <dbReference type="NCBI Taxonomy" id="364733"/>
    <lineage>
        <taxon>Eukaryota</taxon>
        <taxon>Fungi</taxon>
        <taxon>Dikarya</taxon>
        <taxon>Ascomycota</taxon>
        <taxon>Pezizomycotina</taxon>
        <taxon>Eurotiomycetes</taxon>
        <taxon>Chaetothyriomycetidae</taxon>
        <taxon>Verrucariales</taxon>
        <taxon>Verrucariaceae</taxon>
        <taxon>Endocarpon</taxon>
    </lineage>
</organism>
<dbReference type="EMBL" id="JAACFV010000040">
    <property type="protein sequence ID" value="KAF7509538.1"/>
    <property type="molecule type" value="Genomic_DNA"/>
</dbReference>
<gene>
    <name evidence="2" type="ORF">GJ744_007938</name>
</gene>
<protein>
    <submittedName>
        <fullName evidence="2">Uncharacterized protein</fullName>
    </submittedName>
</protein>
<dbReference type="Proteomes" id="UP000606974">
    <property type="component" value="Unassembled WGS sequence"/>
</dbReference>
<feature type="region of interest" description="Disordered" evidence="1">
    <location>
        <begin position="88"/>
        <end position="110"/>
    </location>
</feature>
<comment type="caution">
    <text evidence="2">The sequence shown here is derived from an EMBL/GenBank/DDBJ whole genome shotgun (WGS) entry which is preliminary data.</text>
</comment>
<name>A0A8H7AI48_9EURO</name>
<sequence>MPRQASASASPSASAAAATSAAASTSFRYSISQRVSVLVLHVEGLSWQAIEQKTGVKQTAQSYIRKKAKQREFRPEIDPQVLDKYVIDSKPSGRPKEISEDTEQQLLANV</sequence>
<evidence type="ECO:0000313" key="3">
    <source>
        <dbReference type="Proteomes" id="UP000606974"/>
    </source>
</evidence>
<keyword evidence="3" id="KW-1185">Reference proteome</keyword>
<evidence type="ECO:0000256" key="1">
    <source>
        <dbReference type="SAM" id="MobiDB-lite"/>
    </source>
</evidence>
<evidence type="ECO:0000313" key="2">
    <source>
        <dbReference type="EMBL" id="KAF7509538.1"/>
    </source>
</evidence>
<accession>A0A8H7AI48</accession>
<dbReference type="OrthoDB" id="5415741at2759"/>
<proteinExistence type="predicted"/>
<reference evidence="2" key="1">
    <citation type="submission" date="2020-02" db="EMBL/GenBank/DDBJ databases">
        <authorList>
            <person name="Palmer J.M."/>
        </authorList>
    </citation>
    <scope>NUCLEOTIDE SEQUENCE</scope>
    <source>
        <strain evidence="2">EPUS1.4</strain>
        <tissue evidence="2">Thallus</tissue>
    </source>
</reference>